<dbReference type="RefSeq" id="WP_084070216.1">
    <property type="nucleotide sequence ID" value="NZ_FWXY01000017.1"/>
</dbReference>
<proteinExistence type="predicted"/>
<dbReference type="AlphaFoldDB" id="A0A1W2DFP7"/>
<keyword evidence="2" id="KW-1185">Reference proteome</keyword>
<organism evidence="1 2">
    <name type="scientific">Desulfocicer vacuolatum DSM 3385</name>
    <dbReference type="NCBI Taxonomy" id="1121400"/>
    <lineage>
        <taxon>Bacteria</taxon>
        <taxon>Pseudomonadati</taxon>
        <taxon>Thermodesulfobacteriota</taxon>
        <taxon>Desulfobacteria</taxon>
        <taxon>Desulfobacterales</taxon>
        <taxon>Desulfobacteraceae</taxon>
        <taxon>Desulfocicer</taxon>
    </lineage>
</organism>
<evidence type="ECO:0000313" key="2">
    <source>
        <dbReference type="Proteomes" id="UP000192418"/>
    </source>
</evidence>
<protein>
    <submittedName>
        <fullName evidence="1">Uncharacterized protein</fullName>
    </submittedName>
</protein>
<sequence>MLKKKCDQNIQKTLDLAEKMILLAHQGDEEREDSSCGVLYGTLLDAGYKLKRLASREKQAHISKGWWKKPVKEETNTNNTVKEL</sequence>
<evidence type="ECO:0000313" key="1">
    <source>
        <dbReference type="EMBL" id="SMC95942.1"/>
    </source>
</evidence>
<name>A0A1W2DFP7_9BACT</name>
<dbReference type="Proteomes" id="UP000192418">
    <property type="component" value="Unassembled WGS sequence"/>
</dbReference>
<reference evidence="1 2" key="1">
    <citation type="submission" date="2017-04" db="EMBL/GenBank/DDBJ databases">
        <authorList>
            <person name="Afonso C.L."/>
            <person name="Miller P.J."/>
            <person name="Scott M.A."/>
            <person name="Spackman E."/>
            <person name="Goraichik I."/>
            <person name="Dimitrov K.M."/>
            <person name="Suarez D.L."/>
            <person name="Swayne D.E."/>
        </authorList>
    </citation>
    <scope>NUCLEOTIDE SEQUENCE [LARGE SCALE GENOMIC DNA]</scope>
    <source>
        <strain evidence="1 2">DSM 3385</strain>
    </source>
</reference>
<dbReference type="EMBL" id="FWXY01000017">
    <property type="protein sequence ID" value="SMC95942.1"/>
    <property type="molecule type" value="Genomic_DNA"/>
</dbReference>
<dbReference type="STRING" id="1121400.SAMN02746065_11735"/>
<accession>A0A1W2DFP7</accession>
<gene>
    <name evidence="1" type="ORF">SAMN02746065_11735</name>
</gene>
<dbReference type="OrthoDB" id="5421046at2"/>